<feature type="transmembrane region" description="Helical" evidence="7">
    <location>
        <begin position="35"/>
        <end position="56"/>
    </location>
</feature>
<dbReference type="InterPro" id="IPR032818">
    <property type="entry name" value="DedA-like"/>
</dbReference>
<sequence length="233" mass="26497">MEFFSYISDFFVYLFDFILHIDAHLAELIRDYGVWVYLILFLIIFCETGLVVTPFLPGDSLLFMTGAFAALPDTPLNVHGIALLLLAAAILGDTVNYTIGKYFGAKLFSNPDSRLFKRSHLMLAEQFYQRHGRSTIIIARFAPIVRTFAPFVAGMSRMHYRTFMLFNMLGAVLWVVLFVYAGYLFGNLPIVRDNLTLLALAIIAISVLLPMAQVWIQRRRGRKLMQAANNQPD</sequence>
<dbReference type="PANTHER" id="PTHR30353:SF0">
    <property type="entry name" value="TRANSMEMBRANE PROTEIN"/>
    <property type="match status" value="1"/>
</dbReference>
<accession>A0A171KTA3</accession>
<feature type="domain" description="VTT" evidence="8">
    <location>
        <begin position="56"/>
        <end position="184"/>
    </location>
</feature>
<evidence type="ECO:0000256" key="5">
    <source>
        <dbReference type="ARBA" id="ARBA00022989"/>
    </source>
</evidence>
<dbReference type="GeneID" id="99726729"/>
<feature type="transmembrane region" description="Helical" evidence="7">
    <location>
        <begin position="76"/>
        <end position="99"/>
    </location>
</feature>
<dbReference type="PANTHER" id="PTHR30353">
    <property type="entry name" value="INNER MEMBRANE PROTEIN DEDA-RELATED"/>
    <property type="match status" value="1"/>
</dbReference>
<name>A0A171KTA3_9BURK</name>
<dbReference type="EMBL" id="SGWZ01000004">
    <property type="protein sequence ID" value="RZS67499.1"/>
    <property type="molecule type" value="Genomic_DNA"/>
</dbReference>
<proteinExistence type="inferred from homology"/>
<evidence type="ECO:0000256" key="2">
    <source>
        <dbReference type="ARBA" id="ARBA00010792"/>
    </source>
</evidence>
<evidence type="ECO:0000313" key="9">
    <source>
        <dbReference type="EMBL" id="KKO72120.1"/>
    </source>
</evidence>
<evidence type="ECO:0000256" key="1">
    <source>
        <dbReference type="ARBA" id="ARBA00004651"/>
    </source>
</evidence>
<dbReference type="RefSeq" id="WP_068369680.1">
    <property type="nucleotide sequence ID" value="NZ_CBCSEB010000001.1"/>
</dbReference>
<dbReference type="Pfam" id="PF09335">
    <property type="entry name" value="VTT_dom"/>
    <property type="match status" value="1"/>
</dbReference>
<dbReference type="InterPro" id="IPR058127">
    <property type="entry name" value="DedA"/>
</dbReference>
<reference evidence="10 12" key="2">
    <citation type="submission" date="2019-02" db="EMBL/GenBank/DDBJ databases">
        <title>Genomic Encyclopedia of Type Strains, Phase IV (KMG-IV): sequencing the most valuable type-strain genomes for metagenomic binning, comparative biology and taxonomic classification.</title>
        <authorList>
            <person name="Goeker M."/>
        </authorList>
    </citation>
    <scope>NUCLEOTIDE SEQUENCE [LARGE SCALE GENOMIC DNA]</scope>
    <source>
        <strain evidence="10 12">DSM 16618</strain>
    </source>
</reference>
<evidence type="ECO:0000256" key="4">
    <source>
        <dbReference type="ARBA" id="ARBA00022692"/>
    </source>
</evidence>
<gene>
    <name evidence="9" type="ORF">AAV32_07180</name>
    <name evidence="10" type="ORF">EV679_2723</name>
</gene>
<comment type="caution">
    <text evidence="9">The sequence shown here is derived from an EMBL/GenBank/DDBJ whole genome shotgun (WGS) entry which is preliminary data.</text>
</comment>
<organism evidence="9 11">
    <name type="scientific">Kerstersia gyiorum</name>
    <dbReference type="NCBI Taxonomy" id="206506"/>
    <lineage>
        <taxon>Bacteria</taxon>
        <taxon>Pseudomonadati</taxon>
        <taxon>Pseudomonadota</taxon>
        <taxon>Betaproteobacteria</taxon>
        <taxon>Burkholderiales</taxon>
        <taxon>Alcaligenaceae</taxon>
        <taxon>Kerstersia</taxon>
    </lineage>
</organism>
<dbReference type="NCBIfam" id="NF008102">
    <property type="entry name" value="PRK10847.1"/>
    <property type="match status" value="1"/>
</dbReference>
<dbReference type="Proteomes" id="UP000078084">
    <property type="component" value="Unassembled WGS sequence"/>
</dbReference>
<comment type="subcellular location">
    <subcellularLocation>
        <location evidence="1 7">Cell membrane</location>
        <topology evidence="1 7">Multi-pass membrane protein</topology>
    </subcellularLocation>
</comment>
<protein>
    <submittedName>
        <fullName evidence="10">Membrane-associated protein</fullName>
    </submittedName>
</protein>
<keyword evidence="11" id="KW-1185">Reference proteome</keyword>
<keyword evidence="4 7" id="KW-0812">Transmembrane</keyword>
<evidence type="ECO:0000256" key="7">
    <source>
        <dbReference type="RuleBase" id="RU367016"/>
    </source>
</evidence>
<evidence type="ECO:0000313" key="11">
    <source>
        <dbReference type="Proteomes" id="UP000078084"/>
    </source>
</evidence>
<dbReference type="PATRIC" id="fig|206506.3.peg.1535"/>
<dbReference type="EMBL" id="LBNE01000003">
    <property type="protein sequence ID" value="KKO72120.1"/>
    <property type="molecule type" value="Genomic_DNA"/>
</dbReference>
<reference evidence="9 11" key="1">
    <citation type="submission" date="2015-04" db="EMBL/GenBank/DDBJ databases">
        <title>Genome sequence of Kerstersia gyiorum CG1.</title>
        <authorList>
            <person name="Greninger A.L."/>
            <person name="Kozyreva V."/>
            <person name="Chaturvedi V."/>
        </authorList>
    </citation>
    <scope>NUCLEOTIDE SEQUENCE [LARGE SCALE GENOMIC DNA]</scope>
    <source>
        <strain evidence="9 11">CG1</strain>
    </source>
</reference>
<dbReference type="OrthoDB" id="9813426at2"/>
<dbReference type="InterPro" id="IPR032816">
    <property type="entry name" value="VTT_dom"/>
</dbReference>
<evidence type="ECO:0000313" key="12">
    <source>
        <dbReference type="Proteomes" id="UP000292039"/>
    </source>
</evidence>
<keyword evidence="6 7" id="KW-0472">Membrane</keyword>
<feature type="transmembrane region" description="Helical" evidence="7">
    <location>
        <begin position="197"/>
        <end position="216"/>
    </location>
</feature>
<feature type="transmembrane region" description="Helical" evidence="7">
    <location>
        <begin position="6"/>
        <end position="23"/>
    </location>
</feature>
<comment type="similarity">
    <text evidence="2 7">Belongs to the DedA family.</text>
</comment>
<keyword evidence="3 7" id="KW-1003">Cell membrane</keyword>
<keyword evidence="5 7" id="KW-1133">Transmembrane helix</keyword>
<feature type="transmembrane region" description="Helical" evidence="7">
    <location>
        <begin position="165"/>
        <end position="185"/>
    </location>
</feature>
<evidence type="ECO:0000256" key="6">
    <source>
        <dbReference type="ARBA" id="ARBA00023136"/>
    </source>
</evidence>
<dbReference type="Proteomes" id="UP000292039">
    <property type="component" value="Unassembled WGS sequence"/>
</dbReference>
<evidence type="ECO:0000313" key="10">
    <source>
        <dbReference type="EMBL" id="RZS67499.1"/>
    </source>
</evidence>
<dbReference type="GO" id="GO:0005886">
    <property type="term" value="C:plasma membrane"/>
    <property type="evidence" value="ECO:0007669"/>
    <property type="project" value="UniProtKB-SubCell"/>
</dbReference>
<dbReference type="STRING" id="206506.AAV32_07180"/>
<dbReference type="AlphaFoldDB" id="A0A171KTA3"/>
<evidence type="ECO:0000256" key="3">
    <source>
        <dbReference type="ARBA" id="ARBA00022475"/>
    </source>
</evidence>
<evidence type="ECO:0000259" key="8">
    <source>
        <dbReference type="Pfam" id="PF09335"/>
    </source>
</evidence>